<dbReference type="Proteomes" id="UP000239814">
    <property type="component" value="Chromosome"/>
</dbReference>
<gene>
    <name evidence="3" type="ORF">C6V83_07540</name>
</gene>
<evidence type="ECO:0000313" key="4">
    <source>
        <dbReference type="Proteomes" id="UP000239814"/>
    </source>
</evidence>
<organism evidence="3 4">
    <name type="scientific">Gordonia iterans</name>
    <dbReference type="NCBI Taxonomy" id="1004901"/>
    <lineage>
        <taxon>Bacteria</taxon>
        <taxon>Bacillati</taxon>
        <taxon>Actinomycetota</taxon>
        <taxon>Actinomycetes</taxon>
        <taxon>Mycobacteriales</taxon>
        <taxon>Gordoniaceae</taxon>
        <taxon>Gordonia</taxon>
    </lineage>
</organism>
<reference evidence="3 4" key="1">
    <citation type="submission" date="2018-03" db="EMBL/GenBank/DDBJ databases">
        <title>Characteristics and genome of n-alkane degrading marine bacteria Gordonia iterans isolated from crude oil contaminated in Tae-an, South Korea.</title>
        <authorList>
            <person name="Lee S.-S."/>
            <person name="Kim H."/>
        </authorList>
    </citation>
    <scope>NUCLEOTIDE SEQUENCE [LARGE SCALE GENOMIC DNA]</scope>
    <source>
        <strain evidence="3 4">Co17</strain>
    </source>
</reference>
<feature type="compositionally biased region" description="Basic and acidic residues" evidence="1">
    <location>
        <begin position="15"/>
        <end position="25"/>
    </location>
</feature>
<keyword evidence="2" id="KW-0812">Transmembrane</keyword>
<dbReference type="RefSeq" id="WP_105941880.1">
    <property type="nucleotide sequence ID" value="NZ_CP027433.1"/>
</dbReference>
<feature type="transmembrane region" description="Helical" evidence="2">
    <location>
        <begin position="61"/>
        <end position="84"/>
    </location>
</feature>
<dbReference type="KEGG" id="git:C6V83_07540"/>
<dbReference type="EMBL" id="CP027433">
    <property type="protein sequence ID" value="AVM00149.1"/>
    <property type="molecule type" value="Genomic_DNA"/>
</dbReference>
<dbReference type="AlphaFoldDB" id="A0A2S0KEP9"/>
<accession>A0A2S0KEP9</accession>
<sequence>MTNQYPQQPPAESGPGRRDVEKRWSDASDYRAPTIYGVTVIVIAMGVLAAFAALGGESRGLAAAVPGVFLAGGIGGLILGVRAYARKQSWVPWQGVAWFLLILMLGALVLPLSAW</sequence>
<protein>
    <submittedName>
        <fullName evidence="3">Uncharacterized protein</fullName>
    </submittedName>
</protein>
<keyword evidence="2" id="KW-0472">Membrane</keyword>
<feature type="transmembrane region" description="Helical" evidence="2">
    <location>
        <begin position="34"/>
        <end position="54"/>
    </location>
</feature>
<keyword evidence="2" id="KW-1133">Transmembrane helix</keyword>
<evidence type="ECO:0000256" key="2">
    <source>
        <dbReference type="SAM" id="Phobius"/>
    </source>
</evidence>
<keyword evidence="4" id="KW-1185">Reference proteome</keyword>
<evidence type="ECO:0000313" key="3">
    <source>
        <dbReference type="EMBL" id="AVM00149.1"/>
    </source>
</evidence>
<dbReference type="OrthoDB" id="4563543at2"/>
<feature type="region of interest" description="Disordered" evidence="1">
    <location>
        <begin position="1"/>
        <end position="25"/>
    </location>
</feature>
<name>A0A2S0KEP9_9ACTN</name>
<proteinExistence type="predicted"/>
<evidence type="ECO:0000256" key="1">
    <source>
        <dbReference type="SAM" id="MobiDB-lite"/>
    </source>
</evidence>
<feature type="transmembrane region" description="Helical" evidence="2">
    <location>
        <begin position="96"/>
        <end position="114"/>
    </location>
</feature>